<dbReference type="EMBL" id="NKCL01000101">
    <property type="protein sequence ID" value="RSL82423.1"/>
    <property type="molecule type" value="Genomic_DNA"/>
</dbReference>
<proteinExistence type="predicted"/>
<organism evidence="1 2">
    <name type="scientific">Fusarium floridanum</name>
    <dbReference type="NCBI Taxonomy" id="1325733"/>
    <lineage>
        <taxon>Eukaryota</taxon>
        <taxon>Fungi</taxon>
        <taxon>Dikarya</taxon>
        <taxon>Ascomycota</taxon>
        <taxon>Pezizomycotina</taxon>
        <taxon>Sordariomycetes</taxon>
        <taxon>Hypocreomycetidae</taxon>
        <taxon>Hypocreales</taxon>
        <taxon>Nectriaceae</taxon>
        <taxon>Fusarium</taxon>
        <taxon>Fusarium solani species complex</taxon>
    </lineage>
</organism>
<sequence length="124" mass="14113">MRYSQTHPYVHRDSKIQAWFNWEQQGVHASDWTYVTITERCPTANSTMVAFEADAWEAGLDAEISNQGLMRQWLNQILGDGLSRDTIVFPAHGKVTPLSELINITAFPYPDFDVTHWKQGAALC</sequence>
<comment type="caution">
    <text evidence="1">The sequence shown here is derived from an EMBL/GenBank/DDBJ whole genome shotgun (WGS) entry which is preliminary data.</text>
</comment>
<evidence type="ECO:0008006" key="3">
    <source>
        <dbReference type="Google" id="ProtNLM"/>
    </source>
</evidence>
<evidence type="ECO:0000313" key="2">
    <source>
        <dbReference type="Proteomes" id="UP000287972"/>
    </source>
</evidence>
<keyword evidence="2" id="KW-1185">Reference proteome</keyword>
<dbReference type="AlphaFoldDB" id="A0A428RY64"/>
<gene>
    <name evidence="1" type="ORF">CEP51_005184</name>
</gene>
<protein>
    <recommendedName>
        <fullName evidence="3">Metallo-beta-lactamase domain-containing protein</fullName>
    </recommendedName>
</protein>
<name>A0A428RY64_9HYPO</name>
<accession>A0A428RY64</accession>
<evidence type="ECO:0000313" key="1">
    <source>
        <dbReference type="EMBL" id="RSL82423.1"/>
    </source>
</evidence>
<dbReference type="Proteomes" id="UP000287972">
    <property type="component" value="Unassembled WGS sequence"/>
</dbReference>
<reference evidence="1 2" key="1">
    <citation type="submission" date="2017-06" db="EMBL/GenBank/DDBJ databases">
        <title>Comparative genomic analysis of Ambrosia Fusariam Clade fungi.</title>
        <authorList>
            <person name="Stajich J.E."/>
            <person name="Carrillo J."/>
            <person name="Kijimoto T."/>
            <person name="Eskalen A."/>
            <person name="O'Donnell K."/>
            <person name="Kasson M."/>
        </authorList>
    </citation>
    <scope>NUCLEOTIDE SEQUENCE [LARGE SCALE GENOMIC DNA]</scope>
    <source>
        <strain evidence="1 2">NRRL62606</strain>
    </source>
</reference>